<dbReference type="STRING" id="1214101.BN159_0734"/>
<evidence type="ECO:0000313" key="5">
    <source>
        <dbReference type="EMBL" id="CCK25113.1"/>
    </source>
</evidence>
<keyword evidence="6" id="KW-1185">Reference proteome</keyword>
<evidence type="ECO:0000259" key="4">
    <source>
        <dbReference type="Pfam" id="PF20028"/>
    </source>
</evidence>
<evidence type="ECO:0000259" key="3">
    <source>
        <dbReference type="Pfam" id="PF19956"/>
    </source>
</evidence>
<proteinExistence type="predicted"/>
<dbReference type="Pfam" id="PF19956">
    <property type="entry name" value="EAD2"/>
    <property type="match status" value="1"/>
</dbReference>
<dbReference type="PATRIC" id="fig|1214101.3.peg.744"/>
<reference evidence="5 6" key="1">
    <citation type="journal article" date="2012" name="J. Bacteriol.">
        <title>Genome sequence of the bacterium Streptomyces davawensis JCM 4913 and heterologous production of the unique antibiotic roseoflavin.</title>
        <authorList>
            <person name="Jankowitsch F."/>
            <person name="Schwarz J."/>
            <person name="Ruckert C."/>
            <person name="Gust B."/>
            <person name="Szczepanowski R."/>
            <person name="Blom J."/>
            <person name="Pelzer S."/>
            <person name="Kalinowski J."/>
            <person name="Mack M."/>
        </authorList>
    </citation>
    <scope>NUCLEOTIDE SEQUENCE [LARGE SCALE GENOMIC DNA]</scope>
    <source>
        <strain evidence="6">DSM 101723 / JCM 4913 / KCC S-0913 / 768</strain>
    </source>
</reference>
<gene>
    <name evidence="5" type="ORF">BN159_0734</name>
</gene>
<dbReference type="NCBIfam" id="NF041121">
    <property type="entry name" value="SAV_2336_NTERM"/>
    <property type="match status" value="1"/>
</dbReference>
<feature type="domain" description="vWA-MoxR associated protein middle region 0" evidence="2">
    <location>
        <begin position="624"/>
        <end position="731"/>
    </location>
</feature>
<dbReference type="InterPro" id="IPR045450">
    <property type="entry name" value="VMAP_C"/>
</dbReference>
<feature type="region of interest" description="Disordered" evidence="1">
    <location>
        <begin position="39"/>
        <end position="67"/>
    </location>
</feature>
<dbReference type="Pfam" id="PF20028">
    <property type="entry name" value="VMAP-C"/>
    <property type="match status" value="1"/>
</dbReference>
<dbReference type="EMBL" id="HE971709">
    <property type="protein sequence ID" value="CCK25113.1"/>
    <property type="molecule type" value="Genomic_DNA"/>
</dbReference>
<feature type="domain" description="vWA-MoxR associated protein C-terminal" evidence="4">
    <location>
        <begin position="758"/>
        <end position="997"/>
    </location>
</feature>
<evidence type="ECO:0000313" key="6">
    <source>
        <dbReference type="Proteomes" id="UP000008043"/>
    </source>
</evidence>
<feature type="region of interest" description="Disordered" evidence="1">
    <location>
        <begin position="504"/>
        <end position="523"/>
    </location>
</feature>
<dbReference type="KEGG" id="sdv:BN159_0734"/>
<dbReference type="RefSeq" id="WP_015655512.1">
    <property type="nucleotide sequence ID" value="NC_020504.1"/>
</dbReference>
<protein>
    <submittedName>
        <fullName evidence="5">Uncharacterized protein</fullName>
    </submittedName>
</protein>
<feature type="domain" description="Effector-associated" evidence="3">
    <location>
        <begin position="536"/>
        <end position="615"/>
    </location>
</feature>
<accession>K4QVP7</accession>
<dbReference type="HOGENOM" id="CLU_298420_0_0_11"/>
<dbReference type="Proteomes" id="UP000008043">
    <property type="component" value="Chromosome"/>
</dbReference>
<dbReference type="AlphaFoldDB" id="K4QVP7"/>
<dbReference type="InterPro" id="IPR047738">
    <property type="entry name" value="SAV_2336-like_N"/>
</dbReference>
<sequence>MTPDFDHILAALEGIGVDPTAREAAEALWLATHIAQSATAKAAHPQRPPTQGSDTPGPVTHTDGRTAPVTPAALHASTTGAATTAAGQGSTRAVAVRVADAPALTHELDLLRALRPLKRKVPSRQRVLLDETATAERSAEQRLFLPATHPEPERWLSLALVMETGPTMVVWHSLVRELTALLQRTGAFRDIRLWHLHPAPDGSVGLHPQAVPTSPLHSPREILDPTGRQAIWCVSDCVSVLWQHGRADRLLELWGRAGPLALIQPLPQRLWRRTGLPLEEVRLHSGMPGLPNTRLRTARSGSAALLGEPVTGTPVPVLELDPAWLGLWTRLVTATAPGGVPAVVTTTGHPRDGATLPDGAQAATEDPLGLVRAFRAHASPQAYRLAGFLATVPLTLPVMRLVQRVMLPETRPAHLAEVLLSGLLRRTRQDSVSPEFRFVDGVPEVLRSTVRRSDSRRVHDEVSAYLTAHAGDARDTQAFAVLPSGQGNVTLPAPGPSFGRIDLRDTSVSSGSGPAPGRGESGPLRVRESLVTRIANVVQSSESARHSTPRSLLVSMLETELGVPLVLPEHPLWAWALDLVRTCTEQPDGVGVLVRCLHYVEQESSAVSALRPLLDEWEAVQFFGYADLSLLRPVLDRVRGGTKLTAFARRASRSRVQELPFWCQTGWDVFLRLAGEVTQAGQLPPSMAFLVLAADRMTNEGQTADALLLTRFNRQQASVLGVEVQLADWERPEVSQRTPLRAYRLLLIQVEPDHVDTDGYYFSHWRQADLEGWHPARGDTYRHSREELPGAVRGVVQVTEEQWSDAPEPVNLEFVLPWELLNEPVEWWLKDGEHPSPTPLALDHSVAVRSLERMGRQAWHRRWYTKWRQLTERPERSHAFWSLPGSDDNYLFHLERELKEDGDAVCLVLSAPPGDDPGVGRREALAGLRAGVPMMIWDRRGPMDRAFSDAVAELVEDLRPERIMQRVTKLRHEALTVGPEAWDSHVGRNLVLLLDDPERQPHSPGPV</sequence>
<dbReference type="eggNOG" id="COG1409">
    <property type="taxonomic scope" value="Bacteria"/>
</dbReference>
<dbReference type="InterPro" id="IPR045555">
    <property type="entry name" value="VMAP-M0"/>
</dbReference>
<evidence type="ECO:0000259" key="2">
    <source>
        <dbReference type="Pfam" id="PF19916"/>
    </source>
</evidence>
<organism evidence="5 6">
    <name type="scientific">Streptomyces davaonensis (strain DSM 101723 / JCM 4913 / KCC S-0913 / 768)</name>
    <dbReference type="NCBI Taxonomy" id="1214101"/>
    <lineage>
        <taxon>Bacteria</taxon>
        <taxon>Bacillati</taxon>
        <taxon>Actinomycetota</taxon>
        <taxon>Actinomycetes</taxon>
        <taxon>Kitasatosporales</taxon>
        <taxon>Streptomycetaceae</taxon>
        <taxon>Streptomyces</taxon>
    </lineage>
</organism>
<dbReference type="InterPro" id="IPR045431">
    <property type="entry name" value="EAD2"/>
</dbReference>
<name>K4QVP7_STRDJ</name>
<dbReference type="Pfam" id="PF19916">
    <property type="entry name" value="VMAP-M0"/>
    <property type="match status" value="1"/>
</dbReference>
<evidence type="ECO:0000256" key="1">
    <source>
        <dbReference type="SAM" id="MobiDB-lite"/>
    </source>
</evidence>